<keyword evidence="2 3" id="KW-0040">ANK repeat</keyword>
<dbReference type="SUPFAM" id="SSF48403">
    <property type="entry name" value="Ankyrin repeat"/>
    <property type="match status" value="3"/>
</dbReference>
<dbReference type="RefSeq" id="XP_005781691.1">
    <property type="nucleotide sequence ID" value="XM_005781634.1"/>
</dbReference>
<feature type="region of interest" description="Disordered" evidence="4">
    <location>
        <begin position="429"/>
        <end position="488"/>
    </location>
</feature>
<feature type="repeat" description="ANK" evidence="3">
    <location>
        <begin position="378"/>
        <end position="410"/>
    </location>
</feature>
<feature type="repeat" description="ANK" evidence="3">
    <location>
        <begin position="664"/>
        <end position="696"/>
    </location>
</feature>
<dbReference type="Proteomes" id="UP000013827">
    <property type="component" value="Unassembled WGS sequence"/>
</dbReference>
<dbReference type="STRING" id="2903.R1D2I7"/>
<evidence type="ECO:0000313" key="6">
    <source>
        <dbReference type="Proteomes" id="UP000013827"/>
    </source>
</evidence>
<dbReference type="OMA" id="AKASVHE"/>
<dbReference type="KEGG" id="ehx:EMIHUDRAFT_203843"/>
<protein>
    <recommendedName>
        <fullName evidence="7">Ankyrin repeat protein</fullName>
    </recommendedName>
</protein>
<accession>A0A0D3K0H7</accession>
<dbReference type="Pfam" id="PF00023">
    <property type="entry name" value="Ank"/>
    <property type="match status" value="1"/>
</dbReference>
<evidence type="ECO:0000256" key="2">
    <source>
        <dbReference type="ARBA" id="ARBA00023043"/>
    </source>
</evidence>
<sequence length="933" mass="93272">MSELGLPAIATYAPDESAVLADLALADPASPATAPLDSDLRDSAERALEEGDIPALLKLLEEAGITGAALGGVLILALQHSSLPAVSALLERGANPEALHDEDTPLHSAAGLLGVQPQFALEALRQMLLTDTKRAGLDQVRDGEGRTVLATALGAARLGQADEAARQAFADALDAALELLLDRGSSLAAADDRGDNAGDTPLHIASEWASAPILRRALAHPTAARAMAAADGSGGRPLDRALAAGRSENSTLLLATLKAQRGGEALLPALATHALGRMAVASGSHSQRHAASADYGACVRMLLAARADLERKGAHRRAPLGAAAASGAPAALLSALLRAGARRDAVDKDGRCALMLAAAYGHSSSSPATARLMAHDAAGATALMLAAARPCAACVSALLEAGAAVAACDEDGRCALLYALLPGAPPVPAVAGKHHRRPSRAARRPEALSTNRAALEATEERATEPPVASSAENPTAEPASTYAVGSGEVGPPLTKAPTGLSSAAFLALACDVDGRCGLEVASGIAAAAAGDAKAYEEIERSFAAIGGVVRLGSLALSAACARDDAPAATHLLAAGATASGGGDVALPASLVSRANAARVPLGAPLAAAALAGSLQLVELLLSKGAPAGPSTSSRGKGSGASPSEEIPLAPLSAAAAAGSVTCARGAAPIHWAADSGDAETINALLSAGADPEMRDGAGRSALRRAAIAGQAGALPMLLPATRAALDAELDGALADGDLGAAALLADVSGTPSLLWRVIDQQGVDSELLTALIAATPRAAVKRHAVHQSDARRTVMHEAVDSGSHATACALCAALPEELLLQKSGDDLTPIGLAIATKGDRAIANRAELLAEALERATIARLGLVLELLHSADPKADERAAETAEAARTLAAVCVERWGGSRRSCVLAAAAQGAPLPSAREILTAMRCKMEGGT</sequence>
<dbReference type="eggNOG" id="KOG0504">
    <property type="taxonomic scope" value="Eukaryota"/>
</dbReference>
<keyword evidence="1" id="KW-0677">Repeat</keyword>
<dbReference type="PaxDb" id="2903-EOD29262"/>
<dbReference type="PANTHER" id="PTHR24198:SF165">
    <property type="entry name" value="ANKYRIN REPEAT-CONTAINING PROTEIN-RELATED"/>
    <property type="match status" value="1"/>
</dbReference>
<evidence type="ECO:0000256" key="3">
    <source>
        <dbReference type="PROSITE-ProRule" id="PRU00023"/>
    </source>
</evidence>
<dbReference type="AlphaFoldDB" id="A0A0D3K0H7"/>
<reference evidence="5" key="2">
    <citation type="submission" date="2024-10" db="UniProtKB">
        <authorList>
            <consortium name="EnsemblProtists"/>
        </authorList>
    </citation>
    <scope>IDENTIFICATION</scope>
</reference>
<dbReference type="Pfam" id="PF13637">
    <property type="entry name" value="Ank_4"/>
    <property type="match status" value="1"/>
</dbReference>
<dbReference type="EnsemblProtists" id="EOD29262">
    <property type="protein sequence ID" value="EOD29262"/>
    <property type="gene ID" value="EMIHUDRAFT_203843"/>
</dbReference>
<dbReference type="PANTHER" id="PTHR24198">
    <property type="entry name" value="ANKYRIN REPEAT AND PROTEIN KINASE DOMAIN-CONTAINING PROTEIN"/>
    <property type="match status" value="1"/>
</dbReference>
<evidence type="ECO:0000256" key="4">
    <source>
        <dbReference type="SAM" id="MobiDB-lite"/>
    </source>
</evidence>
<reference evidence="6" key="1">
    <citation type="journal article" date="2013" name="Nature">
        <title>Pan genome of the phytoplankton Emiliania underpins its global distribution.</title>
        <authorList>
            <person name="Read B.A."/>
            <person name="Kegel J."/>
            <person name="Klute M.J."/>
            <person name="Kuo A."/>
            <person name="Lefebvre S.C."/>
            <person name="Maumus F."/>
            <person name="Mayer C."/>
            <person name="Miller J."/>
            <person name="Monier A."/>
            <person name="Salamov A."/>
            <person name="Young J."/>
            <person name="Aguilar M."/>
            <person name="Claverie J.M."/>
            <person name="Frickenhaus S."/>
            <person name="Gonzalez K."/>
            <person name="Herman E.K."/>
            <person name="Lin Y.C."/>
            <person name="Napier J."/>
            <person name="Ogata H."/>
            <person name="Sarno A.F."/>
            <person name="Shmutz J."/>
            <person name="Schroeder D."/>
            <person name="de Vargas C."/>
            <person name="Verret F."/>
            <person name="von Dassow P."/>
            <person name="Valentin K."/>
            <person name="Van de Peer Y."/>
            <person name="Wheeler G."/>
            <person name="Dacks J.B."/>
            <person name="Delwiche C.F."/>
            <person name="Dyhrman S.T."/>
            <person name="Glockner G."/>
            <person name="John U."/>
            <person name="Richards T."/>
            <person name="Worden A.Z."/>
            <person name="Zhang X."/>
            <person name="Grigoriev I.V."/>
            <person name="Allen A.E."/>
            <person name="Bidle K."/>
            <person name="Borodovsky M."/>
            <person name="Bowler C."/>
            <person name="Brownlee C."/>
            <person name="Cock J.M."/>
            <person name="Elias M."/>
            <person name="Gladyshev V.N."/>
            <person name="Groth M."/>
            <person name="Guda C."/>
            <person name="Hadaegh A."/>
            <person name="Iglesias-Rodriguez M.D."/>
            <person name="Jenkins J."/>
            <person name="Jones B.M."/>
            <person name="Lawson T."/>
            <person name="Leese F."/>
            <person name="Lindquist E."/>
            <person name="Lobanov A."/>
            <person name="Lomsadze A."/>
            <person name="Malik S.B."/>
            <person name="Marsh M.E."/>
            <person name="Mackinder L."/>
            <person name="Mock T."/>
            <person name="Mueller-Roeber B."/>
            <person name="Pagarete A."/>
            <person name="Parker M."/>
            <person name="Probert I."/>
            <person name="Quesneville H."/>
            <person name="Raines C."/>
            <person name="Rensing S.A."/>
            <person name="Riano-Pachon D.M."/>
            <person name="Richier S."/>
            <person name="Rokitta S."/>
            <person name="Shiraiwa Y."/>
            <person name="Soanes D.M."/>
            <person name="van der Giezen M."/>
            <person name="Wahlund T.M."/>
            <person name="Williams B."/>
            <person name="Wilson W."/>
            <person name="Wolfe G."/>
            <person name="Wurch L.L."/>
        </authorList>
    </citation>
    <scope>NUCLEOTIDE SEQUENCE</scope>
</reference>
<organism evidence="5 6">
    <name type="scientific">Emiliania huxleyi (strain CCMP1516)</name>
    <dbReference type="NCBI Taxonomy" id="280463"/>
    <lineage>
        <taxon>Eukaryota</taxon>
        <taxon>Haptista</taxon>
        <taxon>Haptophyta</taxon>
        <taxon>Prymnesiophyceae</taxon>
        <taxon>Isochrysidales</taxon>
        <taxon>Noelaerhabdaceae</taxon>
        <taxon>Emiliania</taxon>
    </lineage>
</organism>
<dbReference type="SMART" id="SM00248">
    <property type="entry name" value="ANK"/>
    <property type="match status" value="8"/>
</dbReference>
<evidence type="ECO:0000313" key="5">
    <source>
        <dbReference type="EnsemblProtists" id="EOD29262"/>
    </source>
</evidence>
<dbReference type="PROSITE" id="PS50297">
    <property type="entry name" value="ANK_REP_REGION"/>
    <property type="match status" value="1"/>
</dbReference>
<evidence type="ECO:0008006" key="7">
    <source>
        <dbReference type="Google" id="ProtNLM"/>
    </source>
</evidence>
<proteinExistence type="predicted"/>
<evidence type="ECO:0000256" key="1">
    <source>
        <dbReference type="ARBA" id="ARBA00022737"/>
    </source>
</evidence>
<dbReference type="InterPro" id="IPR036770">
    <property type="entry name" value="Ankyrin_rpt-contain_sf"/>
</dbReference>
<dbReference type="GeneID" id="19046611"/>
<dbReference type="Gene3D" id="1.25.40.20">
    <property type="entry name" value="Ankyrin repeat-containing domain"/>
    <property type="match status" value="5"/>
</dbReference>
<feature type="compositionally biased region" description="Basic residues" evidence="4">
    <location>
        <begin position="432"/>
        <end position="442"/>
    </location>
</feature>
<name>A0A0D3K0H7_EMIH1</name>
<keyword evidence="6" id="KW-1185">Reference proteome</keyword>
<feature type="region of interest" description="Disordered" evidence="4">
    <location>
        <begin position="626"/>
        <end position="645"/>
    </location>
</feature>
<dbReference type="PROSITE" id="PS50088">
    <property type="entry name" value="ANK_REPEAT"/>
    <property type="match status" value="2"/>
</dbReference>
<dbReference type="InterPro" id="IPR002110">
    <property type="entry name" value="Ankyrin_rpt"/>
</dbReference>
<dbReference type="HOGENOM" id="CLU_313864_0_0_1"/>